<keyword evidence="2" id="KW-1005">Bacterial flagellum biogenesis</keyword>
<sequence>MSNSIQETYALPSKQAPVVKEESAGMLGKDDFLKILMVQLQNQDPLNPMDDKEFVSQMAQFSSLEQMTNMSTQLEQFVQANQNGSLVQHSELIGENIIWERTIETDGLVTGTEEEIGTVTSVKRDGDGNIRLLLEDNRWINSGQLVQVGNIAAEEEENSEEVDNTESSQE</sequence>
<keyword evidence="3" id="KW-0966">Cell projection</keyword>
<evidence type="ECO:0000256" key="1">
    <source>
        <dbReference type="ARBA" id="ARBA00010577"/>
    </source>
</evidence>
<keyword evidence="3" id="KW-0282">Flagellum</keyword>
<comment type="similarity">
    <text evidence="1">Belongs to the FlgD family.</text>
</comment>
<proteinExistence type="inferred from homology"/>
<dbReference type="Pfam" id="PF03963">
    <property type="entry name" value="FlgD"/>
    <property type="match status" value="1"/>
</dbReference>
<dbReference type="OrthoDB" id="280334at2"/>
<organism evidence="3 4">
    <name type="scientific">Alteribacillus persepolensis</name>
    <dbReference type="NCBI Taxonomy" id="568899"/>
    <lineage>
        <taxon>Bacteria</taxon>
        <taxon>Bacillati</taxon>
        <taxon>Bacillota</taxon>
        <taxon>Bacilli</taxon>
        <taxon>Bacillales</taxon>
        <taxon>Bacillaceae</taxon>
        <taxon>Alteribacillus</taxon>
    </lineage>
</organism>
<dbReference type="EMBL" id="FNDK01000001">
    <property type="protein sequence ID" value="SDG98038.1"/>
    <property type="molecule type" value="Genomic_DNA"/>
</dbReference>
<dbReference type="RefSeq" id="WP_091270385.1">
    <property type="nucleotide sequence ID" value="NZ_FNDK01000001.1"/>
</dbReference>
<evidence type="ECO:0000256" key="2">
    <source>
        <dbReference type="ARBA" id="ARBA00022795"/>
    </source>
</evidence>
<keyword evidence="4" id="KW-1185">Reference proteome</keyword>
<dbReference type="STRING" id="568899.SAMN05192534_101217"/>
<dbReference type="Proteomes" id="UP000199163">
    <property type="component" value="Unassembled WGS sequence"/>
</dbReference>
<reference evidence="3 4" key="1">
    <citation type="submission" date="2016-10" db="EMBL/GenBank/DDBJ databases">
        <authorList>
            <person name="de Groot N.N."/>
        </authorList>
    </citation>
    <scope>NUCLEOTIDE SEQUENCE [LARGE SCALE GENOMIC DNA]</scope>
    <source>
        <strain evidence="3 4">DSM 21632</strain>
    </source>
</reference>
<dbReference type="GO" id="GO:0044781">
    <property type="term" value="P:bacterial-type flagellum organization"/>
    <property type="evidence" value="ECO:0007669"/>
    <property type="project" value="UniProtKB-KW"/>
</dbReference>
<dbReference type="InterPro" id="IPR005648">
    <property type="entry name" value="FlgD"/>
</dbReference>
<name>A0A1G7YNB5_9BACI</name>
<dbReference type="AlphaFoldDB" id="A0A1G7YNB5"/>
<evidence type="ECO:0000313" key="4">
    <source>
        <dbReference type="Proteomes" id="UP000199163"/>
    </source>
</evidence>
<keyword evidence="3" id="KW-0969">Cilium</keyword>
<dbReference type="NCBIfam" id="NF007197">
    <property type="entry name" value="PRK09618.1"/>
    <property type="match status" value="1"/>
</dbReference>
<evidence type="ECO:0000313" key="3">
    <source>
        <dbReference type="EMBL" id="SDG98038.1"/>
    </source>
</evidence>
<accession>A0A1G7YNB5</accession>
<gene>
    <name evidence="3" type="ORF">SAMN05192534_101217</name>
</gene>
<protein>
    <submittedName>
        <fullName evidence="3">Flagellar basal-body rod modification protein FlgD</fullName>
    </submittedName>
</protein>